<proteinExistence type="predicted"/>
<organism evidence="1 2">
    <name type="scientific">Niastella koreensis (strain DSM 17620 / KACC 11465 / NBRC 106392 / GR20-10)</name>
    <dbReference type="NCBI Taxonomy" id="700598"/>
    <lineage>
        <taxon>Bacteria</taxon>
        <taxon>Pseudomonadati</taxon>
        <taxon>Bacteroidota</taxon>
        <taxon>Chitinophagia</taxon>
        <taxon>Chitinophagales</taxon>
        <taxon>Chitinophagaceae</taxon>
        <taxon>Niastella</taxon>
    </lineage>
</organism>
<dbReference type="HOGENOM" id="CLU_3202542_0_0_10"/>
<sequence length="45" mass="5055">MTGLGTSTRHCTGTLLCDIHEGIIEEGFLWMYVSTALIQLLRILF</sequence>
<dbReference type="AlphaFoldDB" id="G8TRY0"/>
<reference evidence="1 2" key="1">
    <citation type="submission" date="2011-12" db="EMBL/GenBank/DDBJ databases">
        <title>The complete genome of Niastella koreensis GR20-10.</title>
        <authorList>
            <consortium name="US DOE Joint Genome Institute (JGI-PGF)"/>
            <person name="Lucas S."/>
            <person name="Han J."/>
            <person name="Lapidus A."/>
            <person name="Bruce D."/>
            <person name="Goodwin L."/>
            <person name="Pitluck S."/>
            <person name="Peters L."/>
            <person name="Kyrpides N."/>
            <person name="Mavromatis K."/>
            <person name="Ivanova N."/>
            <person name="Mikhailova N."/>
            <person name="Davenport K."/>
            <person name="Saunders E."/>
            <person name="Detter J.C."/>
            <person name="Tapia R."/>
            <person name="Han C."/>
            <person name="Land M."/>
            <person name="Hauser L."/>
            <person name="Markowitz V."/>
            <person name="Cheng J.-F."/>
            <person name="Hugenholtz P."/>
            <person name="Woyke T."/>
            <person name="Wu D."/>
            <person name="Tindall B."/>
            <person name="Pomrenke H."/>
            <person name="Brambilla E."/>
            <person name="Klenk H.-P."/>
            <person name="Eisen J.A."/>
        </authorList>
    </citation>
    <scope>NUCLEOTIDE SEQUENCE [LARGE SCALE GENOMIC DNA]</scope>
    <source>
        <strain evidence="2">DSM 17620 / KACC 11465 / NBRC 106392 / GR20-10</strain>
    </source>
</reference>
<evidence type="ECO:0000313" key="1">
    <source>
        <dbReference type="EMBL" id="AEW03315.1"/>
    </source>
</evidence>
<gene>
    <name evidence="1" type="ordered locus">Niako_7094</name>
</gene>
<accession>G8TRY0</accession>
<dbReference type="EMBL" id="CP003178">
    <property type="protein sequence ID" value="AEW03315.1"/>
    <property type="molecule type" value="Genomic_DNA"/>
</dbReference>
<name>G8TRY0_NIAKG</name>
<evidence type="ECO:0000313" key="2">
    <source>
        <dbReference type="Proteomes" id="UP000005438"/>
    </source>
</evidence>
<dbReference type="KEGG" id="nko:Niako_7094"/>
<dbReference type="Proteomes" id="UP000005438">
    <property type="component" value="Chromosome"/>
</dbReference>
<protein>
    <submittedName>
        <fullName evidence="1">Uncharacterized protein</fullName>
    </submittedName>
</protein>